<dbReference type="InterPro" id="IPR003660">
    <property type="entry name" value="HAMP_dom"/>
</dbReference>
<dbReference type="Gene3D" id="3.30.450.40">
    <property type="match status" value="1"/>
</dbReference>
<dbReference type="SUPFAM" id="SSF158472">
    <property type="entry name" value="HAMP domain-like"/>
    <property type="match status" value="1"/>
</dbReference>
<dbReference type="PANTHER" id="PTHR45138">
    <property type="entry name" value="REGULATORY COMPONENTS OF SENSORY TRANSDUCTION SYSTEM"/>
    <property type="match status" value="1"/>
</dbReference>
<evidence type="ECO:0000259" key="5">
    <source>
        <dbReference type="PROSITE" id="PS50887"/>
    </source>
</evidence>
<dbReference type="KEGG" id="bvy:NCTC9239_00898"/>
<dbReference type="PANTHER" id="PTHR45138:SF9">
    <property type="entry name" value="DIGUANYLATE CYCLASE DGCM-RELATED"/>
    <property type="match status" value="1"/>
</dbReference>
<evidence type="ECO:0000256" key="3">
    <source>
        <dbReference type="SAM" id="Phobius"/>
    </source>
</evidence>
<accession>A0A4P1JXU8</accession>
<dbReference type="GO" id="GO:0007165">
    <property type="term" value="P:signal transduction"/>
    <property type="evidence" value="ECO:0007669"/>
    <property type="project" value="InterPro"/>
</dbReference>
<dbReference type="SUPFAM" id="SSF55073">
    <property type="entry name" value="Nucleotide cyclase"/>
    <property type="match status" value="1"/>
</dbReference>
<proteinExistence type="predicted"/>
<feature type="transmembrane region" description="Helical" evidence="3">
    <location>
        <begin position="185"/>
        <end position="205"/>
    </location>
</feature>
<dbReference type="Gene3D" id="3.30.70.270">
    <property type="match status" value="1"/>
</dbReference>
<dbReference type="AlphaFoldDB" id="A0A4P1JXU8"/>
<feature type="domain" description="GGDEF" evidence="5">
    <location>
        <begin position="471"/>
        <end position="606"/>
    </location>
</feature>
<dbReference type="NCBIfam" id="TIGR00254">
    <property type="entry name" value="GGDEF"/>
    <property type="match status" value="1"/>
</dbReference>
<evidence type="ECO:0000313" key="7">
    <source>
        <dbReference type="Proteomes" id="UP000309952"/>
    </source>
</evidence>
<dbReference type="GO" id="GO:0016020">
    <property type="term" value="C:membrane"/>
    <property type="evidence" value="ECO:0007669"/>
    <property type="project" value="InterPro"/>
</dbReference>
<organism evidence="6 7">
    <name type="scientific">Brevundimonas vancanneytii</name>
    <dbReference type="NCBI Taxonomy" id="1325724"/>
    <lineage>
        <taxon>Bacteria</taxon>
        <taxon>Pseudomonadati</taxon>
        <taxon>Pseudomonadota</taxon>
        <taxon>Alphaproteobacteria</taxon>
        <taxon>Caulobacterales</taxon>
        <taxon>Caulobacteraceae</taxon>
        <taxon>Brevundimonas</taxon>
    </lineage>
</organism>
<sequence>MFQSLTSRIAAVSALVVVALLVLVAALADASRQTRESFRWVTHSAQVIQAMEETVAGLRDAESGQRAYVLTQNAAYAQSFDARISDSLRAFSELVELTRDNPSQQLRLQALGAQLSGRIELMRQPLTLARSGDFARAEALIAEGRGFDSMSAFVLAARELLDEERVVQSRRVEAAERRLARVRGLALIGGPLIAFFSLSVSLMVIRGIRQPVRVITRAMTGLGAGDLNQRIDSRMGSREFDRLARGYNDMADRLATAAKDQSRSERELKRVHEELLASAQTLRERGEVIELLGGMAHRMQAARTDDELAQVIHAFVPRVLPGLPGALYAYNNSRNLLVPLSGWGGHEAETEGFAPDQCWALRRGQSHFVSEPGADVVCGHVSPLAAPYHCEPLLASGEVIGVLHLDGLVEAETQFRLNVLAENIASAMVNQKLQRDLKEQTIRDPLTGLFNRRYMEEALALEVARAARSGAPLCVVMCDVDHFKRFNDEFGHEAGDVVLQAVAAELGHRFRDGDIVCRYGGEEFIVIAPGTKAETLAPRVETVRQAIAAIALRLGKQPLGSSTMSFGVAEWSKGMNRDGDALVQAADAALYRAKKEGRNRVVLHVERNSLTERSQFALRT</sequence>
<dbReference type="SMART" id="SM00304">
    <property type="entry name" value="HAMP"/>
    <property type="match status" value="1"/>
</dbReference>
<evidence type="ECO:0000259" key="4">
    <source>
        <dbReference type="PROSITE" id="PS50885"/>
    </source>
</evidence>
<dbReference type="EMBL" id="LR588407">
    <property type="protein sequence ID" value="VTO12980.1"/>
    <property type="molecule type" value="Genomic_DNA"/>
</dbReference>
<gene>
    <name evidence="6" type="primary">pleD_1</name>
    <name evidence="6" type="ORF">NCTC9239_00898</name>
</gene>
<dbReference type="Pfam" id="PF00990">
    <property type="entry name" value="GGDEF"/>
    <property type="match status" value="1"/>
</dbReference>
<dbReference type="InterPro" id="IPR043128">
    <property type="entry name" value="Rev_trsase/Diguanyl_cyclase"/>
</dbReference>
<dbReference type="Pfam" id="PF00672">
    <property type="entry name" value="HAMP"/>
    <property type="match status" value="1"/>
</dbReference>
<keyword evidence="3" id="KW-0472">Membrane</keyword>
<dbReference type="EC" id="2.7.7.65" evidence="1"/>
<dbReference type="SUPFAM" id="SSF55781">
    <property type="entry name" value="GAF domain-like"/>
    <property type="match status" value="1"/>
</dbReference>
<dbReference type="PROSITE" id="PS50887">
    <property type="entry name" value="GGDEF"/>
    <property type="match status" value="1"/>
</dbReference>
<dbReference type="Gene3D" id="6.10.340.10">
    <property type="match status" value="1"/>
</dbReference>
<name>A0A4P1JXU8_9CAUL</name>
<dbReference type="GO" id="GO:0052621">
    <property type="term" value="F:diguanylate cyclase activity"/>
    <property type="evidence" value="ECO:0007669"/>
    <property type="project" value="UniProtKB-EC"/>
</dbReference>
<dbReference type="CDD" id="cd19410">
    <property type="entry name" value="HK9-like_sensor"/>
    <property type="match status" value="1"/>
</dbReference>
<evidence type="ECO:0000256" key="1">
    <source>
        <dbReference type="ARBA" id="ARBA00012528"/>
    </source>
</evidence>
<keyword evidence="7" id="KW-1185">Reference proteome</keyword>
<dbReference type="InterPro" id="IPR029787">
    <property type="entry name" value="Nucleotide_cyclase"/>
</dbReference>
<dbReference type="SMART" id="SM00267">
    <property type="entry name" value="GGDEF"/>
    <property type="match status" value="1"/>
</dbReference>
<keyword evidence="3" id="KW-1133">Transmembrane helix</keyword>
<dbReference type="InterPro" id="IPR000160">
    <property type="entry name" value="GGDEF_dom"/>
</dbReference>
<reference evidence="6 7" key="1">
    <citation type="submission" date="2019-04" db="EMBL/GenBank/DDBJ databases">
        <authorList>
            <consortium name="Pathogen Informatics"/>
        </authorList>
    </citation>
    <scope>NUCLEOTIDE SEQUENCE [LARGE SCALE GENOMIC DNA]</scope>
    <source>
        <strain evidence="6 7">NCTC9239</strain>
    </source>
</reference>
<keyword evidence="3" id="KW-0812">Transmembrane</keyword>
<dbReference type="CDD" id="cd06225">
    <property type="entry name" value="HAMP"/>
    <property type="match status" value="1"/>
</dbReference>
<dbReference type="FunFam" id="3.30.70.270:FF:000001">
    <property type="entry name" value="Diguanylate cyclase domain protein"/>
    <property type="match status" value="1"/>
</dbReference>
<dbReference type="CDD" id="cd01949">
    <property type="entry name" value="GGDEF"/>
    <property type="match status" value="1"/>
</dbReference>
<dbReference type="PROSITE" id="PS50885">
    <property type="entry name" value="HAMP"/>
    <property type="match status" value="1"/>
</dbReference>
<feature type="domain" description="HAMP" evidence="4">
    <location>
        <begin position="206"/>
        <end position="259"/>
    </location>
</feature>
<protein>
    <recommendedName>
        <fullName evidence="1">diguanylate cyclase</fullName>
        <ecNumber evidence="1">2.7.7.65</ecNumber>
    </recommendedName>
</protein>
<dbReference type="Pfam" id="PF05227">
    <property type="entry name" value="CHASE3"/>
    <property type="match status" value="1"/>
</dbReference>
<dbReference type="RefSeq" id="WP_138141050.1">
    <property type="nucleotide sequence ID" value="NZ_LR588407.1"/>
</dbReference>
<comment type="catalytic activity">
    <reaction evidence="2">
        <text>2 GTP = 3',3'-c-di-GMP + 2 diphosphate</text>
        <dbReference type="Rhea" id="RHEA:24898"/>
        <dbReference type="ChEBI" id="CHEBI:33019"/>
        <dbReference type="ChEBI" id="CHEBI:37565"/>
        <dbReference type="ChEBI" id="CHEBI:58805"/>
        <dbReference type="EC" id="2.7.7.65"/>
    </reaction>
</comment>
<dbReference type="InterPro" id="IPR007891">
    <property type="entry name" value="CHASE3"/>
</dbReference>
<dbReference type="InterPro" id="IPR050469">
    <property type="entry name" value="Diguanylate_Cyclase"/>
</dbReference>
<evidence type="ECO:0000256" key="2">
    <source>
        <dbReference type="ARBA" id="ARBA00034247"/>
    </source>
</evidence>
<evidence type="ECO:0000313" key="6">
    <source>
        <dbReference type="EMBL" id="VTO12980.1"/>
    </source>
</evidence>
<dbReference type="InterPro" id="IPR029016">
    <property type="entry name" value="GAF-like_dom_sf"/>
</dbReference>
<dbReference type="Proteomes" id="UP000309952">
    <property type="component" value="Chromosome"/>
</dbReference>